<dbReference type="RefSeq" id="WP_251495545.1">
    <property type="nucleotide sequence ID" value="NZ_CAJSLV010000076.1"/>
</dbReference>
<dbReference type="Proteomes" id="UP001152519">
    <property type="component" value="Unassembled WGS sequence"/>
</dbReference>
<gene>
    <name evidence="3" type="ORF">SCOCK_450004</name>
</gene>
<comment type="caution">
    <text evidence="3">The sequence shown here is derived from an EMBL/GenBank/DDBJ whole genome shotgun (WGS) entry which is preliminary data.</text>
</comment>
<dbReference type="AlphaFoldDB" id="A0A9W4DWE5"/>
<evidence type="ECO:0000256" key="1">
    <source>
        <dbReference type="SAM" id="MobiDB-lite"/>
    </source>
</evidence>
<reference evidence="3" key="1">
    <citation type="submission" date="2021-05" db="EMBL/GenBank/DDBJ databases">
        <authorList>
            <person name="Arsene-Ploetze F."/>
        </authorList>
    </citation>
    <scope>NUCLEOTIDE SEQUENCE</scope>
    <source>
        <strain evidence="3">DSM 42138</strain>
    </source>
</reference>
<evidence type="ECO:0000313" key="4">
    <source>
        <dbReference type="Proteomes" id="UP001152519"/>
    </source>
</evidence>
<dbReference type="EMBL" id="CAJSLV010000076">
    <property type="protein sequence ID" value="CAG6396689.1"/>
    <property type="molecule type" value="Genomic_DNA"/>
</dbReference>
<feature type="domain" description="DUF4132" evidence="2">
    <location>
        <begin position="420"/>
        <end position="565"/>
    </location>
</feature>
<accession>A0A9W4DWE5</accession>
<sequence length="571" mass="61401">MRTVTVRTTGEGDGMGWWRRLLRRGGKEAGSRGLPPTALEEAGRQDAHAFPGRLSEATDPDAIRAPHSGAAVAALPAAERRALALRLQQDRRALSCHDQEWWAAKALTSVHCGWSAGEVAEMLRLAVTRPPDLAATAWGTGGERALQLPLAALAELPADARRPLLGPVRSALELCAPHHGTGRPLPGRERITARLRDLLGADPEADTLLPPGDPYAVAARCGLGPRLYDPGVVQLLRLCTQDLDVRPDYRWLGTVREHLMRSSTAIRALPALLAAARGLPEDCPDRAAHPGVPGGRSLRLLGALAWAACLSGRHKALIELGLSLQYLSDHSAEEAAFLLRSGLAALGALGGEPGTGVHRRVITGHPVQTVALAAEQLNVVRRFPPGWESKALRHPLGAYTAVFAVHPDGAVTLGFRAAKGRVRPGVPPHVRRRNPVQYAALRAQLTHLRDQVAAHRGTLAERLHGDRGTPAAEWAAEFLDEPALAQLTRALVWQADLPRGPVAGLPVRPRHGTVWVLRDLRGVHHELADTTVVSLWNPRHADAAEVAAWRRELSRRHVIQPVPQLPPPGAG</sequence>
<proteinExistence type="predicted"/>
<feature type="region of interest" description="Disordered" evidence="1">
    <location>
        <begin position="27"/>
        <end position="47"/>
    </location>
</feature>
<dbReference type="InterPro" id="IPR025406">
    <property type="entry name" value="DUF4132"/>
</dbReference>
<organism evidence="3 4">
    <name type="scientific">Actinacidiphila cocklensis</name>
    <dbReference type="NCBI Taxonomy" id="887465"/>
    <lineage>
        <taxon>Bacteria</taxon>
        <taxon>Bacillati</taxon>
        <taxon>Actinomycetota</taxon>
        <taxon>Actinomycetes</taxon>
        <taxon>Kitasatosporales</taxon>
        <taxon>Streptomycetaceae</taxon>
        <taxon>Actinacidiphila</taxon>
    </lineage>
</organism>
<name>A0A9W4DWE5_9ACTN</name>
<evidence type="ECO:0000313" key="3">
    <source>
        <dbReference type="EMBL" id="CAG6396689.1"/>
    </source>
</evidence>
<protein>
    <recommendedName>
        <fullName evidence="2">DUF4132 domain-containing protein</fullName>
    </recommendedName>
</protein>
<dbReference type="Pfam" id="PF13569">
    <property type="entry name" value="DUF4132"/>
    <property type="match status" value="1"/>
</dbReference>
<evidence type="ECO:0000259" key="2">
    <source>
        <dbReference type="Pfam" id="PF13569"/>
    </source>
</evidence>
<keyword evidence="4" id="KW-1185">Reference proteome</keyword>